<evidence type="ECO:0000256" key="1">
    <source>
        <dbReference type="SAM" id="Phobius"/>
    </source>
</evidence>
<keyword evidence="1" id="KW-0812">Transmembrane</keyword>
<dbReference type="Proteomes" id="UP000297248">
    <property type="component" value="Unassembled WGS sequence"/>
</dbReference>
<comment type="caution">
    <text evidence="3">The sequence shown here is derived from an EMBL/GenBank/DDBJ whole genome shotgun (WGS) entry which is preliminary data.</text>
</comment>
<feature type="transmembrane region" description="Helical" evidence="1">
    <location>
        <begin position="84"/>
        <end position="106"/>
    </location>
</feature>
<reference evidence="3 4" key="1">
    <citation type="journal article" date="2016" name="Int. J. Syst. Evol. Microbiol.">
        <title>Proposal of Mucilaginibacter phyllosphaerae sp. nov. isolated from the phyllosphere of Galium album.</title>
        <authorList>
            <person name="Aydogan E.L."/>
            <person name="Busse H.J."/>
            <person name="Moser G."/>
            <person name="Muller C."/>
            <person name="Kampfer P."/>
            <person name="Glaeser S.P."/>
        </authorList>
    </citation>
    <scope>NUCLEOTIDE SEQUENCE [LARGE SCALE GENOMIC DNA]</scope>
    <source>
        <strain evidence="3 4">PP-F2FG21</strain>
    </source>
</reference>
<reference evidence="2 5" key="3">
    <citation type="submission" date="2020-08" db="EMBL/GenBank/DDBJ databases">
        <title>Genomic Encyclopedia of Type Strains, Phase IV (KMG-IV): sequencing the most valuable type-strain genomes for metagenomic binning, comparative biology and taxonomic classification.</title>
        <authorList>
            <person name="Goeker M."/>
        </authorList>
    </citation>
    <scope>NUCLEOTIDE SEQUENCE [LARGE SCALE GENOMIC DNA]</scope>
    <source>
        <strain evidence="2 5">DSM 100995</strain>
    </source>
</reference>
<dbReference type="OrthoDB" id="770034at2"/>
<dbReference type="EMBL" id="JACIEG010000003">
    <property type="protein sequence ID" value="MBB3969178.1"/>
    <property type="molecule type" value="Genomic_DNA"/>
</dbReference>
<sequence length="112" mass="12165">MTQTSNLLTQPVNNQAVIKHFLIGAGIALLVILFFLLGVQHPKPEWGSLWMIKPLIITPLAGGMGGLFFYFMGRVRSLGGWKTALGYIVSLSGYAIALFMGIVLGLNGTLWD</sequence>
<feature type="transmembrane region" description="Helical" evidence="1">
    <location>
        <begin position="51"/>
        <end position="72"/>
    </location>
</feature>
<dbReference type="RefSeq" id="WP_134336879.1">
    <property type="nucleotide sequence ID" value="NZ_BMCZ01000002.1"/>
</dbReference>
<dbReference type="AlphaFoldDB" id="A0A4Y8ABX0"/>
<proteinExistence type="predicted"/>
<evidence type="ECO:0000313" key="2">
    <source>
        <dbReference type="EMBL" id="MBB3969178.1"/>
    </source>
</evidence>
<reference evidence="3" key="2">
    <citation type="submission" date="2019-03" db="EMBL/GenBank/DDBJ databases">
        <authorList>
            <person name="Yan Y.-Q."/>
            <person name="Du Z.-J."/>
        </authorList>
    </citation>
    <scope>NUCLEOTIDE SEQUENCE</scope>
    <source>
        <strain evidence="3">PP-F2FG21</strain>
    </source>
</reference>
<accession>A0A4Y8ABX0</accession>
<dbReference type="Proteomes" id="UP000583101">
    <property type="component" value="Unassembled WGS sequence"/>
</dbReference>
<gene>
    <name evidence="3" type="ORF">E2R65_12885</name>
    <name evidence="2" type="ORF">GGR35_001781</name>
</gene>
<keyword evidence="1" id="KW-0472">Membrane</keyword>
<evidence type="ECO:0000313" key="3">
    <source>
        <dbReference type="EMBL" id="TEW66015.1"/>
    </source>
</evidence>
<evidence type="ECO:0000313" key="4">
    <source>
        <dbReference type="Proteomes" id="UP000297248"/>
    </source>
</evidence>
<name>A0A4Y8ABX0_9SPHI</name>
<organism evidence="3 4">
    <name type="scientific">Mucilaginibacter phyllosphaerae</name>
    <dbReference type="NCBI Taxonomy" id="1812349"/>
    <lineage>
        <taxon>Bacteria</taxon>
        <taxon>Pseudomonadati</taxon>
        <taxon>Bacteroidota</taxon>
        <taxon>Sphingobacteriia</taxon>
        <taxon>Sphingobacteriales</taxon>
        <taxon>Sphingobacteriaceae</taxon>
        <taxon>Mucilaginibacter</taxon>
    </lineage>
</organism>
<dbReference type="EMBL" id="SNQG01000004">
    <property type="protein sequence ID" value="TEW66015.1"/>
    <property type="molecule type" value="Genomic_DNA"/>
</dbReference>
<keyword evidence="5" id="KW-1185">Reference proteome</keyword>
<evidence type="ECO:0000313" key="5">
    <source>
        <dbReference type="Proteomes" id="UP000583101"/>
    </source>
</evidence>
<protein>
    <submittedName>
        <fullName evidence="3">Potassium transporter KefB</fullName>
    </submittedName>
</protein>
<keyword evidence="1" id="KW-1133">Transmembrane helix</keyword>
<feature type="transmembrane region" description="Helical" evidence="1">
    <location>
        <begin position="21"/>
        <end position="39"/>
    </location>
</feature>